<dbReference type="GO" id="GO:0003677">
    <property type="term" value="F:DNA binding"/>
    <property type="evidence" value="ECO:0007669"/>
    <property type="project" value="InterPro"/>
</dbReference>
<dbReference type="OrthoDB" id="735914at2"/>
<gene>
    <name evidence="3" type="ordered locus">Murru_2614</name>
</gene>
<keyword evidence="1" id="KW-1133">Transmembrane helix</keyword>
<dbReference type="PROSITE" id="PS50930">
    <property type="entry name" value="HTH_LYTTR"/>
    <property type="match status" value="1"/>
</dbReference>
<dbReference type="SMART" id="SM00850">
    <property type="entry name" value="LytTR"/>
    <property type="match status" value="1"/>
</dbReference>
<feature type="transmembrane region" description="Helical" evidence="1">
    <location>
        <begin position="175"/>
        <end position="199"/>
    </location>
</feature>
<keyword evidence="1" id="KW-0812">Transmembrane</keyword>
<evidence type="ECO:0000256" key="1">
    <source>
        <dbReference type="SAM" id="Phobius"/>
    </source>
</evidence>
<evidence type="ECO:0000259" key="2">
    <source>
        <dbReference type="PROSITE" id="PS50930"/>
    </source>
</evidence>
<dbReference type="eggNOG" id="COG3279">
    <property type="taxonomic scope" value="Bacteria"/>
</dbReference>
<dbReference type="RefSeq" id="WP_014033930.1">
    <property type="nucleotide sequence ID" value="NC_015945.1"/>
</dbReference>
<protein>
    <submittedName>
        <fullName evidence="3">Response regulator receiver protein</fullName>
    </submittedName>
</protein>
<proteinExistence type="predicted"/>
<keyword evidence="1" id="KW-0472">Membrane</keyword>
<dbReference type="Pfam" id="PF04397">
    <property type="entry name" value="LytTR"/>
    <property type="match status" value="1"/>
</dbReference>
<dbReference type="HOGENOM" id="CLU_762514_0_0_10"/>
<evidence type="ECO:0000313" key="3">
    <source>
        <dbReference type="EMBL" id="AEM71649.1"/>
    </source>
</evidence>
<feature type="domain" description="HTH LytTR-type" evidence="2">
    <location>
        <begin position="252"/>
        <end position="355"/>
    </location>
</feature>
<dbReference type="Proteomes" id="UP000008908">
    <property type="component" value="Chromosome"/>
</dbReference>
<dbReference type="InterPro" id="IPR007492">
    <property type="entry name" value="LytTR_DNA-bd_dom"/>
</dbReference>
<dbReference type="EMBL" id="CP002999">
    <property type="protein sequence ID" value="AEM71649.1"/>
    <property type="molecule type" value="Genomic_DNA"/>
</dbReference>
<evidence type="ECO:0000313" key="4">
    <source>
        <dbReference type="Proteomes" id="UP000008908"/>
    </source>
</evidence>
<name>G2PQL2_ALLRU</name>
<feature type="transmembrane region" description="Helical" evidence="1">
    <location>
        <begin position="6"/>
        <end position="30"/>
    </location>
</feature>
<sequence length="355" mass="40484">MRKDKLYLFTFLSVAIIYLIVTMVAITYFLEATTYELIDSQLEFGKKETKTFATLVSNELLNGTPKDTVVAQVQEGLHDTDQNNVFLSIIDWSGKIVCHPEIQNVGQSARSEESFVSSVADNLTATEFYNFFKEVDVSENPSEVTFMFPIENSDWIAVSHINLKKLSSKTERLKYRFYTIFSIIGLIIIPTFVMTTRYIGAIYEKRLELQKQKLEDEVLNLSKLNRAVGDYQQKVTEHSNSNVTKKRILTQLKNELLSIPIEEIAYIYTENSITYVVGIDGKKSTSNSSLDELFSYLDGTTFFRANRQFIIAISSINKIVKYGNSQLKILVNPGTNVDILISKNKAAEFKNWLNL</sequence>
<reference evidence="3 4" key="2">
    <citation type="journal article" date="2012" name="Stand. Genomic Sci.">
        <title>Complete genome sequence of the facultatively anaerobic, appendaged bacterium Muricauda ruestringensis type strain (B1(T)).</title>
        <authorList>
            <person name="Huntemann M."/>
            <person name="Teshima H."/>
            <person name="Lapidus A."/>
            <person name="Nolan M."/>
            <person name="Lucas S."/>
            <person name="Hammon N."/>
            <person name="Deshpande S."/>
            <person name="Cheng J.F."/>
            <person name="Tapia R."/>
            <person name="Goodwin L.A."/>
            <person name="Pitluck S."/>
            <person name="Liolios K."/>
            <person name="Pagani I."/>
            <person name="Ivanova N."/>
            <person name="Mavromatis K."/>
            <person name="Mikhailova N."/>
            <person name="Pati A."/>
            <person name="Chen A."/>
            <person name="Palaniappan K."/>
            <person name="Land M."/>
            <person name="Hauser L."/>
            <person name="Pan C."/>
            <person name="Brambilla E.M."/>
            <person name="Rohde M."/>
            <person name="Spring S."/>
            <person name="Goker M."/>
            <person name="Detter J.C."/>
            <person name="Bristow J."/>
            <person name="Eisen J.A."/>
            <person name="Markowitz V."/>
            <person name="Hugenholtz P."/>
            <person name="Kyrpides N.C."/>
            <person name="Klenk H.P."/>
            <person name="Woyke T."/>
        </authorList>
    </citation>
    <scope>NUCLEOTIDE SEQUENCE [LARGE SCALE GENOMIC DNA]</scope>
    <source>
        <strain evidence="4">DSM 13258 / LMG 19739 / B1</strain>
    </source>
</reference>
<dbReference type="STRING" id="886377.Murru_2614"/>
<accession>G2PQL2</accession>
<dbReference type="KEGG" id="mrs:Murru_2614"/>
<dbReference type="AlphaFoldDB" id="G2PQL2"/>
<organism evidence="3 4">
    <name type="scientific">Allomuricauda ruestringensis (strain DSM 13258 / CIP 107369 / LMG 19739 / B1)</name>
    <name type="common">Muricauda ruestringensis</name>
    <dbReference type="NCBI Taxonomy" id="886377"/>
    <lineage>
        <taxon>Bacteria</taxon>
        <taxon>Pseudomonadati</taxon>
        <taxon>Bacteroidota</taxon>
        <taxon>Flavobacteriia</taxon>
        <taxon>Flavobacteriales</taxon>
        <taxon>Flavobacteriaceae</taxon>
        <taxon>Flagellimonas</taxon>
    </lineage>
</organism>
<keyword evidence="4" id="KW-1185">Reference proteome</keyword>
<reference evidence="4" key="1">
    <citation type="submission" date="2011-08" db="EMBL/GenBank/DDBJ databases">
        <title>The complete genome of Muricauda ruestringensis DSM 13258.</title>
        <authorList>
            <person name="Lucas S."/>
            <person name="Han J."/>
            <person name="Lapidus A."/>
            <person name="Bruce D."/>
            <person name="Goodwin L."/>
            <person name="Pitluck S."/>
            <person name="Peters L."/>
            <person name="Kyrpides N."/>
            <person name="Mavromatis K."/>
            <person name="Ivanova N."/>
            <person name="Ovchinnikova G."/>
            <person name="Teshima H."/>
            <person name="Detter J.C."/>
            <person name="Tapia R."/>
            <person name="Han C."/>
            <person name="Land M."/>
            <person name="Hauser L."/>
            <person name="Markowitz V."/>
            <person name="Cheng J.-F."/>
            <person name="Hugenholtz P."/>
            <person name="Woyke T."/>
            <person name="Wu D."/>
            <person name="Spring S."/>
            <person name="Schroeder M."/>
            <person name="Brambilla E."/>
            <person name="Klenk H.-P."/>
            <person name="Eisen J.A."/>
        </authorList>
    </citation>
    <scope>NUCLEOTIDE SEQUENCE [LARGE SCALE GENOMIC DNA]</scope>
    <source>
        <strain evidence="4">DSM 13258 / LMG 19739 / B1</strain>
    </source>
</reference>
<dbReference type="Gene3D" id="2.40.50.1020">
    <property type="entry name" value="LytTr DNA-binding domain"/>
    <property type="match status" value="1"/>
</dbReference>